<keyword evidence="2" id="KW-1185">Reference proteome</keyword>
<organism evidence="1 2">
    <name type="scientific">Dermacentor silvarum</name>
    <name type="common">Tick</name>
    <dbReference type="NCBI Taxonomy" id="543639"/>
    <lineage>
        <taxon>Eukaryota</taxon>
        <taxon>Metazoa</taxon>
        <taxon>Ecdysozoa</taxon>
        <taxon>Arthropoda</taxon>
        <taxon>Chelicerata</taxon>
        <taxon>Arachnida</taxon>
        <taxon>Acari</taxon>
        <taxon>Parasitiformes</taxon>
        <taxon>Ixodida</taxon>
        <taxon>Ixodoidea</taxon>
        <taxon>Ixodidae</taxon>
        <taxon>Rhipicephalinae</taxon>
        <taxon>Dermacentor</taxon>
    </lineage>
</organism>
<sequence>MSLWIQPNVVRPADLPSDHPDEVHDWRGWPKFHPRTTRIRSVQSCRVCWPRFMQPAPSFRLTNLVDDLQYTAWLSFTDAIGGTCVGQYAHPDSPNPGSSWNGRVLSFSQLKLFPYDGFSSTAPPDGRQVHSVRPFKAGPELFGEAINKTHGVAA</sequence>
<name>A0ACB8CZS9_DERSI</name>
<gene>
    <name evidence="1" type="ORF">HPB49_020715</name>
</gene>
<dbReference type="EMBL" id="CM023473">
    <property type="protein sequence ID" value="KAH7954664.1"/>
    <property type="molecule type" value="Genomic_DNA"/>
</dbReference>
<dbReference type="Proteomes" id="UP000821865">
    <property type="component" value="Chromosome 4"/>
</dbReference>
<protein>
    <submittedName>
        <fullName evidence="1">Uncharacterized protein</fullName>
    </submittedName>
</protein>
<reference evidence="1" key="1">
    <citation type="submission" date="2020-05" db="EMBL/GenBank/DDBJ databases">
        <title>Large-scale comparative analyses of tick genomes elucidate their genetic diversity and vector capacities.</title>
        <authorList>
            <person name="Jia N."/>
            <person name="Wang J."/>
            <person name="Shi W."/>
            <person name="Du L."/>
            <person name="Sun Y."/>
            <person name="Zhan W."/>
            <person name="Jiang J."/>
            <person name="Wang Q."/>
            <person name="Zhang B."/>
            <person name="Ji P."/>
            <person name="Sakyi L.B."/>
            <person name="Cui X."/>
            <person name="Yuan T."/>
            <person name="Jiang B."/>
            <person name="Yang W."/>
            <person name="Lam T.T.-Y."/>
            <person name="Chang Q."/>
            <person name="Ding S."/>
            <person name="Wang X."/>
            <person name="Zhu J."/>
            <person name="Ruan X."/>
            <person name="Zhao L."/>
            <person name="Wei J."/>
            <person name="Que T."/>
            <person name="Du C."/>
            <person name="Cheng J."/>
            <person name="Dai P."/>
            <person name="Han X."/>
            <person name="Huang E."/>
            <person name="Gao Y."/>
            <person name="Liu J."/>
            <person name="Shao H."/>
            <person name="Ye R."/>
            <person name="Li L."/>
            <person name="Wei W."/>
            <person name="Wang X."/>
            <person name="Wang C."/>
            <person name="Yang T."/>
            <person name="Huo Q."/>
            <person name="Li W."/>
            <person name="Guo W."/>
            <person name="Chen H."/>
            <person name="Zhou L."/>
            <person name="Ni X."/>
            <person name="Tian J."/>
            <person name="Zhou Y."/>
            <person name="Sheng Y."/>
            <person name="Liu T."/>
            <person name="Pan Y."/>
            <person name="Xia L."/>
            <person name="Li J."/>
            <person name="Zhao F."/>
            <person name="Cao W."/>
        </authorList>
    </citation>
    <scope>NUCLEOTIDE SEQUENCE</scope>
    <source>
        <strain evidence="1">Dsil-2018</strain>
    </source>
</reference>
<evidence type="ECO:0000313" key="1">
    <source>
        <dbReference type="EMBL" id="KAH7954664.1"/>
    </source>
</evidence>
<evidence type="ECO:0000313" key="2">
    <source>
        <dbReference type="Proteomes" id="UP000821865"/>
    </source>
</evidence>
<comment type="caution">
    <text evidence="1">The sequence shown here is derived from an EMBL/GenBank/DDBJ whole genome shotgun (WGS) entry which is preliminary data.</text>
</comment>
<proteinExistence type="predicted"/>
<accession>A0ACB8CZS9</accession>